<proteinExistence type="predicted"/>
<organism evidence="1 2">
    <name type="scientific">Auriscalpium vulgare</name>
    <dbReference type="NCBI Taxonomy" id="40419"/>
    <lineage>
        <taxon>Eukaryota</taxon>
        <taxon>Fungi</taxon>
        <taxon>Dikarya</taxon>
        <taxon>Basidiomycota</taxon>
        <taxon>Agaricomycotina</taxon>
        <taxon>Agaricomycetes</taxon>
        <taxon>Russulales</taxon>
        <taxon>Auriscalpiaceae</taxon>
        <taxon>Auriscalpium</taxon>
    </lineage>
</organism>
<dbReference type="EMBL" id="MU275875">
    <property type="protein sequence ID" value="KAI0049294.1"/>
    <property type="molecule type" value="Genomic_DNA"/>
</dbReference>
<sequence>MSFESPPADALLSPTSQSSWPRPRTPIPPHRLAKLANALGIATPIPLSSSPDPSILSNSAPRSSSADHWRSPTPSVASTSHLTTYSASPSFQSKYLIHVVPPVHLPHETDTDGLELTPPPSSASGYHTQFRRGTLVPVFPTLQLQLYAIAKEYALPSTAGMILYLVTSSPNPGSPDPRAYQLDPSEEPGPRLSDDVWKHLWARVAKAEHGSTPPRAPTPNTVGLGFDFDGRSSPALHEVSSNANPLRPLVSGERLNTPLGTPLTPSVSTPSSSTDLRTQTASSDPSHSEINTPDSSFPPGSRAASLDLPGLNSPSIIPILAKVEFDIDKRKAAWYEPWVRSRRVNRKKRDEQGRVRAEHGSSPLVDEGSEAEVAKPAPIPLKLVDRQAVPRFLQTSDAEEDYVLESPIELDEDATARFGTIAVQDPLADVFGTDDDTWTSASPGRVEPTNRNVAPLALDSSALAEPIESEEPLIEDVDDVKEVQELWGSNSRPLLSVDIPQSQSQDASSPTTAATIRGAQTATTTTFRKAAPPPLRLVPSASHMAATAEPSPLPSTGSTKLAYLTEVSSPESEFDGEPSLRKVKTPQDEEKRVGAFFADLDLGLEFEDSGEFDETDPEDRRRSQYAMKAKLDEIERALVQFSPRRLKHELEETPMASPHSASLSVPGMATPPPAKSLSPTMSVSTGSPPSRKPGITGKGVWPAVPYSSLANAVNDEDEDADTSVGLDDFPSPPKLAINGVSRDIPVSPYKSRFSTASQELESEESKARRRELAGHEPSYPEIMPPSLRTTNSPIIPLSPDPFGRFPSAPTPPLPAVPVRLSEDAKLREPPSAPSSRITYSTFEIPTERRSSLSRNTSVTSVSGPTTSRFSVDSTDEQLAKNNRALNPVRSIRTLWRKSRKSSISSVAGVALAAQAQAKDSSGRTSPLPPLTAAQAAPVPPVPKASSPTEDEVVTNALLPPRRRPSQAPSPEPMFMTSKALQQSRTDASINSIHFDQESPYPIRRSPQPPPAPLPRTSSYQPQYTRDSQLRQNDRPPSATGSYKADPLPSPTENQKNSTRKSILKSWRSPSISQGSGNASDTSGRSSTDGKPLPEPTVRKRRPSVMEIVRGSIVSGTPIPPSPLLPEQYANANASRSRGPTPDMANGHRRGGSGRNTPSSYESSHIASPAVSGTALPPSPPRPVHLGSTPRASQEDDQFELIDTPPMGHGKTPSLSYPYHDLDHSVS</sequence>
<reference evidence="1" key="1">
    <citation type="submission" date="2021-02" db="EMBL/GenBank/DDBJ databases">
        <authorList>
            <consortium name="DOE Joint Genome Institute"/>
            <person name="Ahrendt S."/>
            <person name="Looney B.P."/>
            <person name="Miyauchi S."/>
            <person name="Morin E."/>
            <person name="Drula E."/>
            <person name="Courty P.E."/>
            <person name="Chicoki N."/>
            <person name="Fauchery L."/>
            <person name="Kohler A."/>
            <person name="Kuo A."/>
            <person name="Labutti K."/>
            <person name="Pangilinan J."/>
            <person name="Lipzen A."/>
            <person name="Riley R."/>
            <person name="Andreopoulos W."/>
            <person name="He G."/>
            <person name="Johnson J."/>
            <person name="Barry K.W."/>
            <person name="Grigoriev I.V."/>
            <person name="Nagy L."/>
            <person name="Hibbett D."/>
            <person name="Henrissat B."/>
            <person name="Matheny P.B."/>
            <person name="Labbe J."/>
            <person name="Martin F."/>
        </authorList>
    </citation>
    <scope>NUCLEOTIDE SEQUENCE</scope>
    <source>
        <strain evidence="1">FP105234-sp</strain>
    </source>
</reference>
<comment type="caution">
    <text evidence="1">The sequence shown here is derived from an EMBL/GenBank/DDBJ whole genome shotgun (WGS) entry which is preliminary data.</text>
</comment>
<evidence type="ECO:0000313" key="1">
    <source>
        <dbReference type="EMBL" id="KAI0049294.1"/>
    </source>
</evidence>
<name>A0ACB8RYI9_9AGAM</name>
<gene>
    <name evidence="1" type="ORF">FA95DRAFT_1557087</name>
</gene>
<protein>
    <submittedName>
        <fullName evidence="1">Uncharacterized protein</fullName>
    </submittedName>
</protein>
<evidence type="ECO:0000313" key="2">
    <source>
        <dbReference type="Proteomes" id="UP000814033"/>
    </source>
</evidence>
<dbReference type="Proteomes" id="UP000814033">
    <property type="component" value="Unassembled WGS sequence"/>
</dbReference>
<accession>A0ACB8RYI9</accession>
<keyword evidence="2" id="KW-1185">Reference proteome</keyword>
<reference evidence="1" key="2">
    <citation type="journal article" date="2022" name="New Phytol.">
        <title>Evolutionary transition to the ectomycorrhizal habit in the genomes of a hyperdiverse lineage of mushroom-forming fungi.</title>
        <authorList>
            <person name="Looney B."/>
            <person name="Miyauchi S."/>
            <person name="Morin E."/>
            <person name="Drula E."/>
            <person name="Courty P.E."/>
            <person name="Kohler A."/>
            <person name="Kuo A."/>
            <person name="LaButti K."/>
            <person name="Pangilinan J."/>
            <person name="Lipzen A."/>
            <person name="Riley R."/>
            <person name="Andreopoulos W."/>
            <person name="He G."/>
            <person name="Johnson J."/>
            <person name="Nolan M."/>
            <person name="Tritt A."/>
            <person name="Barry K.W."/>
            <person name="Grigoriev I.V."/>
            <person name="Nagy L.G."/>
            <person name="Hibbett D."/>
            <person name="Henrissat B."/>
            <person name="Matheny P.B."/>
            <person name="Labbe J."/>
            <person name="Martin F.M."/>
        </authorList>
    </citation>
    <scope>NUCLEOTIDE SEQUENCE</scope>
    <source>
        <strain evidence="1">FP105234-sp</strain>
    </source>
</reference>